<gene>
    <name evidence="1" type="ORF">XAT740_LOCUS61360</name>
</gene>
<reference evidence="1" key="1">
    <citation type="submission" date="2021-02" db="EMBL/GenBank/DDBJ databases">
        <authorList>
            <person name="Nowell W R."/>
        </authorList>
    </citation>
    <scope>NUCLEOTIDE SEQUENCE</scope>
</reference>
<evidence type="ECO:0000313" key="2">
    <source>
        <dbReference type="Proteomes" id="UP000663828"/>
    </source>
</evidence>
<keyword evidence="2" id="KW-1185">Reference proteome</keyword>
<sequence>MARRKSVAAKVKTWRNAYRCRTGVQGLSFCWHVTLCIIEVVQRFSKFKQNCVIDNHYSSSNTLQDRRTMCTVHEKCMSSGSAASEKQEQQREGESENVIIVGETVRQLKCMLMDLNVHSTSRIEYNCSLESFRKVAKDGPDYSCTDCRLKFFRDQVLSCIEGKYLKMCKSEETMERIKSYLNANGRQNTGCI</sequence>
<evidence type="ECO:0000313" key="1">
    <source>
        <dbReference type="EMBL" id="CAF1684023.1"/>
    </source>
</evidence>
<comment type="caution">
    <text evidence="1">The sequence shown here is derived from an EMBL/GenBank/DDBJ whole genome shotgun (WGS) entry which is preliminary data.</text>
</comment>
<protein>
    <submittedName>
        <fullName evidence="1">Uncharacterized protein</fullName>
    </submittedName>
</protein>
<name>A0A816HBU8_ADIRI</name>
<feature type="non-terminal residue" evidence="1">
    <location>
        <position position="1"/>
    </location>
</feature>
<accession>A0A816HBU8</accession>
<organism evidence="1 2">
    <name type="scientific">Adineta ricciae</name>
    <name type="common">Rotifer</name>
    <dbReference type="NCBI Taxonomy" id="249248"/>
    <lineage>
        <taxon>Eukaryota</taxon>
        <taxon>Metazoa</taxon>
        <taxon>Spiralia</taxon>
        <taxon>Gnathifera</taxon>
        <taxon>Rotifera</taxon>
        <taxon>Eurotatoria</taxon>
        <taxon>Bdelloidea</taxon>
        <taxon>Adinetida</taxon>
        <taxon>Adinetidae</taxon>
        <taxon>Adineta</taxon>
    </lineage>
</organism>
<dbReference type="EMBL" id="CAJNOR010016049">
    <property type="protein sequence ID" value="CAF1684023.1"/>
    <property type="molecule type" value="Genomic_DNA"/>
</dbReference>
<dbReference type="Proteomes" id="UP000663828">
    <property type="component" value="Unassembled WGS sequence"/>
</dbReference>
<proteinExistence type="predicted"/>
<dbReference type="AlphaFoldDB" id="A0A816HBU8"/>